<dbReference type="InterPro" id="IPR037185">
    <property type="entry name" value="EmrE-like"/>
</dbReference>
<keyword evidence="12" id="KW-1185">Reference proteome</keyword>
<evidence type="ECO:0000256" key="4">
    <source>
        <dbReference type="ARBA" id="ARBA00022692"/>
    </source>
</evidence>
<keyword evidence="4 9" id="KW-0812">Transmembrane</keyword>
<dbReference type="FunFam" id="1.10.3730.20:FF:000001">
    <property type="entry name" value="Quaternary ammonium compound resistance transporter SugE"/>
    <property type="match status" value="1"/>
</dbReference>
<organism evidence="11 12">
    <name type="scientific">Candidatus Manganitrophus noduliformans</name>
    <dbReference type="NCBI Taxonomy" id="2606439"/>
    <lineage>
        <taxon>Bacteria</taxon>
        <taxon>Pseudomonadati</taxon>
        <taxon>Nitrospirota</taxon>
        <taxon>Nitrospiria</taxon>
        <taxon>Candidatus Troglogloeales</taxon>
        <taxon>Candidatus Manganitrophaceae</taxon>
        <taxon>Candidatus Manganitrophus</taxon>
    </lineage>
</organism>
<evidence type="ECO:0000256" key="3">
    <source>
        <dbReference type="ARBA" id="ARBA00022475"/>
    </source>
</evidence>
<feature type="transmembrane region" description="Helical" evidence="10">
    <location>
        <begin position="84"/>
        <end position="104"/>
    </location>
</feature>
<protein>
    <recommendedName>
        <fullName evidence="8">Guanidinium exporter</fullName>
    </recommendedName>
</protein>
<feature type="transmembrane region" description="Helical" evidence="10">
    <location>
        <begin position="33"/>
        <end position="50"/>
    </location>
</feature>
<dbReference type="GO" id="GO:0005886">
    <property type="term" value="C:plasma membrane"/>
    <property type="evidence" value="ECO:0007669"/>
    <property type="project" value="UniProtKB-SubCell"/>
</dbReference>
<dbReference type="Proteomes" id="UP000534783">
    <property type="component" value="Unassembled WGS sequence"/>
</dbReference>
<dbReference type="Pfam" id="PF00893">
    <property type="entry name" value="Multi_Drug_Res"/>
    <property type="match status" value="1"/>
</dbReference>
<reference evidence="11 12" key="1">
    <citation type="journal article" date="2020" name="Nature">
        <title>Bacterial chemolithoautotrophy via manganese oxidation.</title>
        <authorList>
            <person name="Yu H."/>
            <person name="Leadbetter J.R."/>
        </authorList>
    </citation>
    <scope>NUCLEOTIDE SEQUENCE [LARGE SCALE GENOMIC DNA]</scope>
    <source>
        <strain evidence="11 12">Mn-1</strain>
    </source>
</reference>
<dbReference type="SUPFAM" id="SSF103481">
    <property type="entry name" value="Multidrug resistance efflux transporter EmrE"/>
    <property type="match status" value="1"/>
</dbReference>
<evidence type="ECO:0000313" key="11">
    <source>
        <dbReference type="EMBL" id="NKE69271.1"/>
    </source>
</evidence>
<keyword evidence="5 10" id="KW-1133">Transmembrane helix</keyword>
<comment type="similarity">
    <text evidence="7">Belongs to the drug/metabolite transporter (DMT) superfamily. Small multidrug resistance (SMR) (TC 2.A.7.1) family. Gdx/SugE subfamily.</text>
</comment>
<gene>
    <name evidence="11" type="primary">sugE</name>
    <name evidence="11" type="ORF">MNODULE_00695</name>
</gene>
<dbReference type="RefSeq" id="WP_168057586.1">
    <property type="nucleotide sequence ID" value="NZ_VTOW01000001.1"/>
</dbReference>
<comment type="caution">
    <text evidence="11">The sequence shown here is derived from an EMBL/GenBank/DDBJ whole genome shotgun (WGS) entry which is preliminary data.</text>
</comment>
<dbReference type="GO" id="GO:1990961">
    <property type="term" value="P:xenobiotic detoxification by transmembrane export across the plasma membrane"/>
    <property type="evidence" value="ECO:0007669"/>
    <property type="project" value="UniProtKB-ARBA"/>
</dbReference>
<dbReference type="Gene3D" id="1.10.3730.20">
    <property type="match status" value="1"/>
</dbReference>
<evidence type="ECO:0000313" key="12">
    <source>
        <dbReference type="Proteomes" id="UP000534783"/>
    </source>
</evidence>
<dbReference type="GO" id="GO:0022857">
    <property type="term" value="F:transmembrane transporter activity"/>
    <property type="evidence" value="ECO:0007669"/>
    <property type="project" value="InterPro"/>
</dbReference>
<comment type="subcellular location">
    <subcellularLocation>
        <location evidence="1 9">Cell membrane</location>
        <topology evidence="1 9">Multi-pass membrane protein</topology>
    </subcellularLocation>
</comment>
<evidence type="ECO:0000256" key="2">
    <source>
        <dbReference type="ARBA" id="ARBA00022448"/>
    </source>
</evidence>
<accession>A0A7X6DLA5</accession>
<proteinExistence type="inferred from homology"/>
<keyword evidence="2" id="KW-0813">Transport</keyword>
<evidence type="ECO:0000256" key="1">
    <source>
        <dbReference type="ARBA" id="ARBA00004651"/>
    </source>
</evidence>
<dbReference type="PANTHER" id="PTHR30561">
    <property type="entry name" value="SMR FAMILY PROTON-DEPENDENT DRUG EFFLUX TRANSPORTER SUGE"/>
    <property type="match status" value="1"/>
</dbReference>
<evidence type="ECO:0000256" key="9">
    <source>
        <dbReference type="RuleBase" id="RU003942"/>
    </source>
</evidence>
<evidence type="ECO:0000256" key="10">
    <source>
        <dbReference type="SAM" id="Phobius"/>
    </source>
</evidence>
<evidence type="ECO:0000256" key="5">
    <source>
        <dbReference type="ARBA" id="ARBA00022989"/>
    </source>
</evidence>
<dbReference type="EMBL" id="VTOW01000001">
    <property type="protein sequence ID" value="NKE69271.1"/>
    <property type="molecule type" value="Genomic_DNA"/>
</dbReference>
<evidence type="ECO:0000256" key="8">
    <source>
        <dbReference type="ARBA" id="ARBA00039168"/>
    </source>
</evidence>
<evidence type="ECO:0000256" key="6">
    <source>
        <dbReference type="ARBA" id="ARBA00023136"/>
    </source>
</evidence>
<sequence>MDWFYLFIAGLFEVAWAVGLKYTEGFTRLRPSVFTVIAMAFSFILLAQALKTIPVGTGYAVWTGIGATGTALIGILLFGESRDIGRIVSLILIIAGILGLKLTASH</sequence>
<dbReference type="InterPro" id="IPR045324">
    <property type="entry name" value="Small_multidrug_res"/>
</dbReference>
<evidence type="ECO:0000256" key="7">
    <source>
        <dbReference type="ARBA" id="ARBA00038151"/>
    </source>
</evidence>
<keyword evidence="3" id="KW-1003">Cell membrane</keyword>
<dbReference type="PANTHER" id="PTHR30561:SF0">
    <property type="entry name" value="GUANIDINIUM EXPORTER"/>
    <property type="match status" value="1"/>
</dbReference>
<dbReference type="NCBIfam" id="NF008512">
    <property type="entry name" value="PRK11431.1"/>
    <property type="match status" value="1"/>
</dbReference>
<dbReference type="AlphaFoldDB" id="A0A7X6DLA5"/>
<keyword evidence="6 10" id="KW-0472">Membrane</keyword>
<dbReference type="InterPro" id="IPR000390">
    <property type="entry name" value="Small_drug/metabolite_transptr"/>
</dbReference>
<feature type="transmembrane region" description="Helical" evidence="10">
    <location>
        <begin position="59"/>
        <end position="78"/>
    </location>
</feature>
<name>A0A7X6DLA5_9BACT</name>